<feature type="region of interest" description="Disordered" evidence="5">
    <location>
        <begin position="353"/>
        <end position="412"/>
    </location>
</feature>
<feature type="compositionally biased region" description="Low complexity" evidence="5">
    <location>
        <begin position="357"/>
        <end position="379"/>
    </location>
</feature>
<dbReference type="Gene3D" id="3.40.395.10">
    <property type="entry name" value="Adenoviral Proteinase, Chain A"/>
    <property type="match status" value="1"/>
</dbReference>
<protein>
    <recommendedName>
        <fullName evidence="6">Ubiquitin-like protease family profile domain-containing protein</fullName>
    </recommendedName>
</protein>
<evidence type="ECO:0000256" key="5">
    <source>
        <dbReference type="SAM" id="MobiDB-lite"/>
    </source>
</evidence>
<dbReference type="GO" id="GO:0008234">
    <property type="term" value="F:cysteine-type peptidase activity"/>
    <property type="evidence" value="ECO:0007669"/>
    <property type="project" value="InterPro"/>
</dbReference>
<evidence type="ECO:0000259" key="6">
    <source>
        <dbReference type="PROSITE" id="PS50600"/>
    </source>
</evidence>
<keyword evidence="4" id="KW-0175">Coiled coil</keyword>
<reference evidence="7" key="1">
    <citation type="submission" date="2018-02" db="EMBL/GenBank/DDBJ databases">
        <authorList>
            <person name="Cohen D.B."/>
            <person name="Kent A.D."/>
        </authorList>
    </citation>
    <scope>NUCLEOTIDE SEQUENCE</scope>
</reference>
<feature type="compositionally biased region" description="Low complexity" evidence="5">
    <location>
        <begin position="612"/>
        <end position="622"/>
    </location>
</feature>
<evidence type="ECO:0000256" key="1">
    <source>
        <dbReference type="ARBA" id="ARBA00005234"/>
    </source>
</evidence>
<evidence type="ECO:0000256" key="4">
    <source>
        <dbReference type="SAM" id="Coils"/>
    </source>
</evidence>
<accession>A0A2N9FHB9</accession>
<evidence type="ECO:0000313" key="7">
    <source>
        <dbReference type="EMBL" id="SPC86259.1"/>
    </source>
</evidence>
<dbReference type="GO" id="GO:0006508">
    <property type="term" value="P:proteolysis"/>
    <property type="evidence" value="ECO:0007669"/>
    <property type="project" value="UniProtKB-KW"/>
</dbReference>
<dbReference type="AlphaFoldDB" id="A0A2N9FHB9"/>
<feature type="region of interest" description="Disordered" evidence="5">
    <location>
        <begin position="595"/>
        <end position="623"/>
    </location>
</feature>
<feature type="domain" description="Ubiquitin-like protease family profile" evidence="6">
    <location>
        <begin position="531"/>
        <end position="729"/>
    </location>
</feature>
<organism evidence="7">
    <name type="scientific">Fagus sylvatica</name>
    <name type="common">Beechnut</name>
    <dbReference type="NCBI Taxonomy" id="28930"/>
    <lineage>
        <taxon>Eukaryota</taxon>
        <taxon>Viridiplantae</taxon>
        <taxon>Streptophyta</taxon>
        <taxon>Embryophyta</taxon>
        <taxon>Tracheophyta</taxon>
        <taxon>Spermatophyta</taxon>
        <taxon>Magnoliopsida</taxon>
        <taxon>eudicotyledons</taxon>
        <taxon>Gunneridae</taxon>
        <taxon>Pentapetalae</taxon>
        <taxon>rosids</taxon>
        <taxon>fabids</taxon>
        <taxon>Fagales</taxon>
        <taxon>Fagaceae</taxon>
        <taxon>Fagus</taxon>
    </lineage>
</organism>
<dbReference type="Pfam" id="PF02902">
    <property type="entry name" value="Peptidase_C48"/>
    <property type="match status" value="1"/>
</dbReference>
<dbReference type="InterPro" id="IPR038765">
    <property type="entry name" value="Papain-like_cys_pep_sf"/>
</dbReference>
<dbReference type="InterPro" id="IPR019557">
    <property type="entry name" value="AminoTfrase-like_pln_mobile"/>
</dbReference>
<dbReference type="EMBL" id="OIVN01000837">
    <property type="protein sequence ID" value="SPC86259.1"/>
    <property type="molecule type" value="Genomic_DNA"/>
</dbReference>
<gene>
    <name evidence="7" type="ORF">FSB_LOCUS14141</name>
</gene>
<name>A0A2N9FHB9_FAGSY</name>
<sequence length="766" mass="84958">MASIDVNTPAGNIEVAPRIRHHCIVSKLMDVNKTLSEECKSQLQTTPFGWLLNLHCNIEASGRILEVMATSWNADARAFQVGDRLIPFTLYDIALILGLPVRGEPIDCNQSHSGGSVVEKLLNRHLKTTSPDRTQLVTLLTKPSIQVPNRVRLYITLVFSYFLFPTTSKKVNPSLLPLLDDRANLGTYAWGKAVYDFLVSGLSRAASSMQAKKGRLNLHIQGCTALLQIWACEHLGVGQKNAEINQPFPRFLAWTHQRMYTKKAREAFSNRANVLSVLVAMPWEQEFNVVEEAMETLQETHGSSHPTISRDDGAGPSNIPQTPSNQLQLELQAERAEREALARQVRRLKDELDHVKAPTLTKPAPTLTKPAPTLTLTKPAPTPPSQSQLPIQTPIVDLPSSPSKAVKRGKAAKKKAKVAVVDLASSPSKRDNAGEAAAAVVDLVSSPSKGATSVTNTRAKTRAHKNLMIVAPHSEPVRNELLMRTVLADFRKEIGGREKAEPLGKGCNNSLLSIMPNEVDSDEMAISTDTYELTGREVSSLLGDQAKDDGSRWISTAVVDAFKDVLMQKLTESGHPPPYINFIISVHGGTTILGMAPSTSTQRGKRTRKGKQPIQDDQPQPQSVFRPSWVRAMPKNCNRIFVPACHNGHFVMMVVDCLEKVFYFFDSLPSATHRALAPTLRKALEHICIENLDHKDVHTWLLKYKDDIPTQDKYASDCGIFMLTFMESLIFSNKIVQFEEADCPRIRQRILLEFYYNSLLPKAVQS</sequence>
<dbReference type="PANTHER" id="PTHR46033">
    <property type="entry name" value="PROTEIN MAIN-LIKE 2"/>
    <property type="match status" value="1"/>
</dbReference>
<comment type="similarity">
    <text evidence="1">Belongs to the peptidase C48 family.</text>
</comment>
<keyword evidence="3" id="KW-0378">Hydrolase</keyword>
<dbReference type="PANTHER" id="PTHR46033:SF8">
    <property type="entry name" value="PROTEIN MAINTENANCE OF MERISTEMS-LIKE"/>
    <property type="match status" value="1"/>
</dbReference>
<feature type="region of interest" description="Disordered" evidence="5">
    <location>
        <begin position="297"/>
        <end position="322"/>
    </location>
</feature>
<dbReference type="InterPro" id="IPR044824">
    <property type="entry name" value="MAIN-like"/>
</dbReference>
<proteinExistence type="inferred from homology"/>
<keyword evidence="2" id="KW-0645">Protease</keyword>
<dbReference type="PROSITE" id="PS50600">
    <property type="entry name" value="ULP_PROTEASE"/>
    <property type="match status" value="1"/>
</dbReference>
<evidence type="ECO:0000256" key="3">
    <source>
        <dbReference type="ARBA" id="ARBA00022801"/>
    </source>
</evidence>
<dbReference type="GO" id="GO:0010073">
    <property type="term" value="P:meristem maintenance"/>
    <property type="evidence" value="ECO:0007669"/>
    <property type="project" value="InterPro"/>
</dbReference>
<feature type="compositionally biased region" description="Polar residues" evidence="5">
    <location>
        <begin position="297"/>
        <end position="307"/>
    </location>
</feature>
<dbReference type="SUPFAM" id="SSF54001">
    <property type="entry name" value="Cysteine proteinases"/>
    <property type="match status" value="1"/>
</dbReference>
<dbReference type="InterPro" id="IPR003653">
    <property type="entry name" value="Peptidase_C48_C"/>
</dbReference>
<evidence type="ECO:0000256" key="2">
    <source>
        <dbReference type="ARBA" id="ARBA00022670"/>
    </source>
</evidence>
<dbReference type="Pfam" id="PF10536">
    <property type="entry name" value="PMD"/>
    <property type="match status" value="1"/>
</dbReference>
<feature type="coiled-coil region" evidence="4">
    <location>
        <begin position="324"/>
        <end position="351"/>
    </location>
</feature>